<feature type="coiled-coil region" evidence="6">
    <location>
        <begin position="90"/>
        <end position="117"/>
    </location>
</feature>
<dbReference type="Pfam" id="PF01544">
    <property type="entry name" value="CorA"/>
    <property type="match status" value="1"/>
</dbReference>
<dbReference type="GO" id="GO:0016020">
    <property type="term" value="C:membrane"/>
    <property type="evidence" value="ECO:0007669"/>
    <property type="project" value="UniProtKB-SubCell"/>
</dbReference>
<evidence type="ECO:0000313" key="11">
    <source>
        <dbReference type="Proteomes" id="UP001154111"/>
    </source>
</evidence>
<evidence type="ECO:0000313" key="10">
    <source>
        <dbReference type="Proteomes" id="UP001154095"/>
    </source>
</evidence>
<dbReference type="RefSeq" id="WP_003775147.1">
    <property type="nucleotide sequence ID" value="NZ_OW659477.1"/>
</dbReference>
<keyword evidence="5 7" id="KW-0472">Membrane</keyword>
<dbReference type="EMBL" id="OW659477">
    <property type="protein sequence ID" value="CAH2763192.1"/>
    <property type="molecule type" value="Genomic_DNA"/>
</dbReference>
<evidence type="ECO:0000256" key="3">
    <source>
        <dbReference type="ARBA" id="ARBA00022692"/>
    </source>
</evidence>
<evidence type="ECO:0000313" key="8">
    <source>
        <dbReference type="EMBL" id="CAH2763157.1"/>
    </source>
</evidence>
<dbReference type="Proteomes" id="UP001154111">
    <property type="component" value="Chromosome"/>
</dbReference>
<dbReference type="EMBL" id="OW659496">
    <property type="protein sequence ID" value="CAH2763157.1"/>
    <property type="molecule type" value="Genomic_DNA"/>
</dbReference>
<dbReference type="SUPFAM" id="SSF143865">
    <property type="entry name" value="CorA soluble domain-like"/>
    <property type="match status" value="1"/>
</dbReference>
<dbReference type="Proteomes" id="UP001154095">
    <property type="component" value="Chromosome"/>
</dbReference>
<evidence type="ECO:0000313" key="9">
    <source>
        <dbReference type="EMBL" id="CAH2763192.1"/>
    </source>
</evidence>
<reference evidence="9" key="1">
    <citation type="submission" date="2022-04" db="EMBL/GenBank/DDBJ databases">
        <authorList>
            <person name="Forde T."/>
        </authorList>
    </citation>
    <scope>NUCLEOTIDE SEQUENCE</scope>
    <source>
        <strain evidence="9">A18Y016a</strain>
        <strain evidence="8">A18Y020d</strain>
    </source>
</reference>
<dbReference type="InterPro" id="IPR045861">
    <property type="entry name" value="CorA_cytoplasmic_dom"/>
</dbReference>
<dbReference type="GO" id="GO:0046873">
    <property type="term" value="F:metal ion transmembrane transporter activity"/>
    <property type="evidence" value="ECO:0007669"/>
    <property type="project" value="InterPro"/>
</dbReference>
<evidence type="ECO:0000256" key="5">
    <source>
        <dbReference type="ARBA" id="ARBA00023136"/>
    </source>
</evidence>
<dbReference type="Gene3D" id="1.20.58.340">
    <property type="entry name" value="Magnesium transport protein CorA, transmembrane region"/>
    <property type="match status" value="2"/>
</dbReference>
<dbReference type="InterPro" id="IPR047199">
    <property type="entry name" value="CorA-like"/>
</dbReference>
<evidence type="ECO:0000256" key="2">
    <source>
        <dbReference type="ARBA" id="ARBA00009765"/>
    </source>
</evidence>
<evidence type="ECO:0000256" key="4">
    <source>
        <dbReference type="ARBA" id="ARBA00022989"/>
    </source>
</evidence>
<protein>
    <submittedName>
        <fullName evidence="9">Magnesium transporter CorA</fullName>
    </submittedName>
</protein>
<dbReference type="AlphaFoldDB" id="A0AAU9VII7"/>
<dbReference type="SUPFAM" id="SSF144083">
    <property type="entry name" value="Magnesium transport protein CorA, transmembrane region"/>
    <property type="match status" value="1"/>
</dbReference>
<keyword evidence="3 7" id="KW-0812">Transmembrane</keyword>
<feature type="transmembrane region" description="Helical" evidence="7">
    <location>
        <begin position="207"/>
        <end position="226"/>
    </location>
</feature>
<keyword evidence="6" id="KW-0175">Coiled coil</keyword>
<comment type="similarity">
    <text evidence="2">Belongs to the CorA metal ion transporter (MIT) (TC 1.A.35) family.</text>
</comment>
<feature type="transmembrane region" description="Helical" evidence="7">
    <location>
        <begin position="238"/>
        <end position="257"/>
    </location>
</feature>
<sequence>MNLIIYQDAHTLSLPEYIRQSLTDKAELAHIRLLNGNFYIILNYPSSPENIQPICIEQIGLDFNLYCHESVSFSSDVRNTSLTDLLLHTLKNYEVMVQVINAKLSEYEESMENLVTKANIKALFSLSRKLIRYQTAINAIGDVTNYIVEAKPEALWLSELSSEYTNIRIEVNQLVQNIEMYQQIINSIVDVSESLFSNRLNKIMQTLTSITLVLSVPTFITSFYGMNIDLPFQDHPHALLIVFMFSFFLTLGVVIFLRKKDYF</sequence>
<dbReference type="GeneID" id="41396759"/>
<evidence type="ECO:0000256" key="6">
    <source>
        <dbReference type="SAM" id="Coils"/>
    </source>
</evidence>
<dbReference type="PANTHER" id="PTHR47891">
    <property type="entry name" value="TRANSPORTER-RELATED"/>
    <property type="match status" value="1"/>
</dbReference>
<dbReference type="PANTHER" id="PTHR47891:SF1">
    <property type="entry name" value="CORA-MAGNESIUM AND COBALT TRANSPORTER"/>
    <property type="match status" value="1"/>
</dbReference>
<accession>A0AAU9VII7</accession>
<evidence type="ECO:0000256" key="7">
    <source>
        <dbReference type="SAM" id="Phobius"/>
    </source>
</evidence>
<proteinExistence type="inferred from homology"/>
<name>A0AAU9VII7_9FIRM</name>
<gene>
    <name evidence="9" type="primary">corA</name>
    <name evidence="9" type="ORF">ERYAMS2_01604</name>
    <name evidence="8" type="ORF">ERYAMS_01309</name>
</gene>
<dbReference type="InterPro" id="IPR045863">
    <property type="entry name" value="CorA_TM1_TM2"/>
</dbReference>
<keyword evidence="10" id="KW-1185">Reference proteome</keyword>
<organism evidence="9 11">
    <name type="scientific">Erysipelothrix amsterdamensis</name>
    <dbReference type="NCBI Taxonomy" id="2929157"/>
    <lineage>
        <taxon>Bacteria</taxon>
        <taxon>Bacillati</taxon>
        <taxon>Bacillota</taxon>
        <taxon>Erysipelotrichia</taxon>
        <taxon>Erysipelotrichales</taxon>
        <taxon>Erysipelotrichaceae</taxon>
        <taxon>Erysipelothrix</taxon>
    </lineage>
</organism>
<evidence type="ECO:0000256" key="1">
    <source>
        <dbReference type="ARBA" id="ARBA00004141"/>
    </source>
</evidence>
<dbReference type="InterPro" id="IPR002523">
    <property type="entry name" value="MgTranspt_CorA/ZnTranspt_ZntB"/>
</dbReference>
<keyword evidence="4 7" id="KW-1133">Transmembrane helix</keyword>
<comment type="subcellular location">
    <subcellularLocation>
        <location evidence="1">Membrane</location>
        <topology evidence="1">Multi-pass membrane protein</topology>
    </subcellularLocation>
</comment>